<dbReference type="OrthoDB" id="9797416at2"/>
<keyword evidence="6" id="KW-1185">Reference proteome</keyword>
<dbReference type="Pfam" id="PF00702">
    <property type="entry name" value="Hydrolase"/>
    <property type="match status" value="1"/>
</dbReference>
<gene>
    <name evidence="4 5" type="primary">mtnC</name>
    <name evidence="5" type="ORF">Pan181_15610</name>
</gene>
<dbReference type="Proteomes" id="UP000315750">
    <property type="component" value="Chromosome"/>
</dbReference>
<dbReference type="GO" id="GO:0043716">
    <property type="term" value="F:2-hydroxy-3-keto-5-methylthiopentenyl-1-phosphate phosphatase activity"/>
    <property type="evidence" value="ECO:0007669"/>
    <property type="project" value="UniProtKB-UniRule"/>
</dbReference>
<reference evidence="5 6" key="1">
    <citation type="submission" date="2019-02" db="EMBL/GenBank/DDBJ databases">
        <title>Deep-cultivation of Planctomycetes and their phenomic and genomic characterization uncovers novel biology.</title>
        <authorList>
            <person name="Wiegand S."/>
            <person name="Jogler M."/>
            <person name="Boedeker C."/>
            <person name="Pinto D."/>
            <person name="Vollmers J."/>
            <person name="Rivas-Marin E."/>
            <person name="Kohn T."/>
            <person name="Peeters S.H."/>
            <person name="Heuer A."/>
            <person name="Rast P."/>
            <person name="Oberbeckmann S."/>
            <person name="Bunk B."/>
            <person name="Jeske O."/>
            <person name="Meyerdierks A."/>
            <person name="Storesund J.E."/>
            <person name="Kallscheuer N."/>
            <person name="Luecker S."/>
            <person name="Lage O.M."/>
            <person name="Pohl T."/>
            <person name="Merkel B.J."/>
            <person name="Hornburger P."/>
            <person name="Mueller R.-W."/>
            <person name="Bruemmer F."/>
            <person name="Labrenz M."/>
            <person name="Spormann A.M."/>
            <person name="Op den Camp H."/>
            <person name="Overmann J."/>
            <person name="Amann R."/>
            <person name="Jetten M.S.M."/>
            <person name="Mascher T."/>
            <person name="Medema M.H."/>
            <person name="Devos D.P."/>
            <person name="Kaster A.-K."/>
            <person name="Ovreas L."/>
            <person name="Rohde M."/>
            <person name="Galperin M.Y."/>
            <person name="Jogler C."/>
        </authorList>
    </citation>
    <scope>NUCLEOTIDE SEQUENCE [LARGE SCALE GENOMIC DNA]</scope>
    <source>
        <strain evidence="5 6">Pan181</strain>
    </source>
</reference>
<dbReference type="InterPro" id="IPR006439">
    <property type="entry name" value="HAD-SF_hydro_IA"/>
</dbReference>
<dbReference type="Gene3D" id="3.40.50.1000">
    <property type="entry name" value="HAD superfamily/HAD-like"/>
    <property type="match status" value="1"/>
</dbReference>
<comment type="catalytic activity">
    <reaction evidence="4">
        <text>5-methylsulfanyl-2,3-dioxopentyl phosphate + H2O = 1,2-dihydroxy-5-(methylsulfanyl)pent-1-en-3-one + phosphate</text>
        <dbReference type="Rhea" id="RHEA:21700"/>
        <dbReference type="ChEBI" id="CHEBI:15377"/>
        <dbReference type="ChEBI" id="CHEBI:43474"/>
        <dbReference type="ChEBI" id="CHEBI:49252"/>
        <dbReference type="ChEBI" id="CHEBI:58828"/>
        <dbReference type="EC" id="3.1.3.77"/>
    </reaction>
</comment>
<dbReference type="SFLD" id="SFLDF00044">
    <property type="entry name" value="enolase-phosphatase"/>
    <property type="match status" value="1"/>
</dbReference>
<dbReference type="InterPro" id="IPR023214">
    <property type="entry name" value="HAD_sf"/>
</dbReference>
<dbReference type="EMBL" id="CP036278">
    <property type="protein sequence ID" value="QDU55372.1"/>
    <property type="molecule type" value="Genomic_DNA"/>
</dbReference>
<evidence type="ECO:0000313" key="6">
    <source>
        <dbReference type="Proteomes" id="UP000315750"/>
    </source>
</evidence>
<dbReference type="HAMAP" id="MF_01681">
    <property type="entry name" value="Salvage_MtnC"/>
    <property type="match status" value="1"/>
</dbReference>
<keyword evidence="4" id="KW-0479">Metal-binding</keyword>
<dbReference type="KEGG" id="amuc:Pan181_15610"/>
<evidence type="ECO:0000313" key="5">
    <source>
        <dbReference type="EMBL" id="QDU55372.1"/>
    </source>
</evidence>
<dbReference type="PRINTS" id="PR00413">
    <property type="entry name" value="HADHALOGNASE"/>
</dbReference>
<sequence>MSDKPRGILLDVEGTTSMVSYVYDVMFPFARRGLGEYLDTNWDSDALTEVRQQVASDAKSTALGCDRQAFEAEIVRLMDADIKATGLKQLQGLVWQAGFASGELVAHVFDDVPPAFEQWKSQGIDLRVYSSGSAHAQRLFFAHSKAGNLLGYFSGHYDTTIGPKREAESYERIAKDWELAPGEILFLSDVVAELDAAREAGMQTGLCLRPGNAEVEPGHGHAELQTFAEVVD</sequence>
<comment type="subunit">
    <text evidence="4">Monomer.</text>
</comment>
<dbReference type="RefSeq" id="WP_145246240.1">
    <property type="nucleotide sequence ID" value="NZ_CP036278.1"/>
</dbReference>
<dbReference type="EC" id="3.1.3.77" evidence="4"/>
<evidence type="ECO:0000256" key="2">
    <source>
        <dbReference type="ARBA" id="ARBA00022801"/>
    </source>
</evidence>
<comment type="function">
    <text evidence="4">Bifunctional enzyme that catalyzes the enolization of 2,3-diketo-5-methylthiopentyl-1-phosphate (DK-MTP-1-P) into the intermediate 2-hydroxy-3-keto-5-methylthiopentenyl-1-phosphate (HK-MTPenyl-1-P), which is then dephosphorylated to form the acireductone 1,2-dihydroxy-3-keto-5-methylthiopentene (DHK-MTPene).</text>
</comment>
<evidence type="ECO:0000256" key="3">
    <source>
        <dbReference type="ARBA" id="ARBA00023167"/>
    </source>
</evidence>
<dbReference type="SFLD" id="SFLDS00003">
    <property type="entry name" value="Haloacid_Dehalogenase"/>
    <property type="match status" value="1"/>
</dbReference>
<accession>A0A518AKW5</accession>
<comment type="similarity">
    <text evidence="4">Belongs to the HAD-like hydrolase superfamily. MasA/MtnC family.</text>
</comment>
<dbReference type="CDD" id="cd01629">
    <property type="entry name" value="HAD_EP"/>
    <property type="match status" value="1"/>
</dbReference>
<dbReference type="GO" id="GO:0019509">
    <property type="term" value="P:L-methionine salvage from methylthioadenosine"/>
    <property type="evidence" value="ECO:0007669"/>
    <property type="project" value="UniProtKB-UniRule"/>
</dbReference>
<comment type="cofactor">
    <cofactor evidence="4">
        <name>Mg(2+)</name>
        <dbReference type="ChEBI" id="CHEBI:18420"/>
    </cofactor>
    <text evidence="4">Binds 1 Mg(2+) ion per subunit.</text>
</comment>
<name>A0A518AKW5_9BACT</name>
<comment type="pathway">
    <text evidence="4">Amino-acid biosynthesis; L-methionine biosynthesis via salvage pathway; L-methionine from S-methyl-5-thio-alpha-D-ribose 1-phosphate: step 3/6.</text>
</comment>
<dbReference type="Gene3D" id="1.10.720.60">
    <property type="match status" value="1"/>
</dbReference>
<dbReference type="SFLD" id="SFLDG01129">
    <property type="entry name" value="C1.5:_HAD__Beta-PGM__Phosphata"/>
    <property type="match status" value="1"/>
</dbReference>
<comment type="pathway">
    <text evidence="4">Amino-acid biosynthesis; L-methionine biosynthesis via salvage pathway; L-methionine from S-methyl-5-thio-alpha-D-ribose 1-phosphate: step 4/6.</text>
</comment>
<evidence type="ECO:0000256" key="4">
    <source>
        <dbReference type="HAMAP-Rule" id="MF_01681"/>
    </source>
</evidence>
<proteinExistence type="inferred from homology"/>
<dbReference type="PANTHER" id="PTHR20371">
    <property type="entry name" value="ENOLASE-PHOSPHATASE E1"/>
    <property type="match status" value="1"/>
</dbReference>
<evidence type="ECO:0000256" key="1">
    <source>
        <dbReference type="ARBA" id="ARBA00022605"/>
    </source>
</evidence>
<dbReference type="SUPFAM" id="SSF56784">
    <property type="entry name" value="HAD-like"/>
    <property type="match status" value="1"/>
</dbReference>
<keyword evidence="1 4" id="KW-0028">Amino-acid biosynthesis</keyword>
<dbReference type="GO" id="GO:0043715">
    <property type="term" value="F:2,3-diketo-5-methylthiopentyl-1-phosphate enolase activity"/>
    <property type="evidence" value="ECO:0007669"/>
    <property type="project" value="UniProtKB-UniRule"/>
</dbReference>
<keyword evidence="3 4" id="KW-0486">Methionine biosynthesis</keyword>
<dbReference type="PANTHER" id="PTHR20371:SF1">
    <property type="entry name" value="ENOLASE-PHOSPHATASE E1"/>
    <property type="match status" value="1"/>
</dbReference>
<protein>
    <recommendedName>
        <fullName evidence="4">Enolase-phosphatase E1</fullName>
        <ecNumber evidence="4">3.1.3.77</ecNumber>
    </recommendedName>
    <alternativeName>
        <fullName evidence="4">2,3-diketo-5-methylthio-1-phosphopentane phosphatase</fullName>
    </alternativeName>
</protein>
<organism evidence="5 6">
    <name type="scientific">Aeoliella mucimassa</name>
    <dbReference type="NCBI Taxonomy" id="2527972"/>
    <lineage>
        <taxon>Bacteria</taxon>
        <taxon>Pseudomonadati</taxon>
        <taxon>Planctomycetota</taxon>
        <taxon>Planctomycetia</taxon>
        <taxon>Pirellulales</taxon>
        <taxon>Lacipirellulaceae</taxon>
        <taxon>Aeoliella</taxon>
    </lineage>
</organism>
<dbReference type="InterPro" id="IPR023943">
    <property type="entry name" value="Enolase-ppase_E1"/>
</dbReference>
<dbReference type="InterPro" id="IPR036412">
    <property type="entry name" value="HAD-like_sf"/>
</dbReference>
<dbReference type="SFLD" id="SFLDG01133">
    <property type="entry name" value="C1.5.4:_Enolase-phosphatase_Li"/>
    <property type="match status" value="1"/>
</dbReference>
<dbReference type="NCBIfam" id="TIGR01691">
    <property type="entry name" value="enolase-ppase"/>
    <property type="match status" value="1"/>
</dbReference>
<dbReference type="GO" id="GO:0043874">
    <property type="term" value="F:acireductone synthase activity"/>
    <property type="evidence" value="ECO:0007669"/>
    <property type="project" value="UniProtKB-EC"/>
</dbReference>
<dbReference type="UniPathway" id="UPA00904">
    <property type="reaction ID" value="UER00876"/>
</dbReference>
<keyword evidence="2 4" id="KW-0378">Hydrolase</keyword>
<dbReference type="FunFam" id="3.40.50.1000:FF:000079">
    <property type="entry name" value="Enolase-phosphatase E1"/>
    <property type="match status" value="1"/>
</dbReference>
<keyword evidence="4" id="KW-0460">Magnesium</keyword>
<dbReference type="GO" id="GO:0000287">
    <property type="term" value="F:magnesium ion binding"/>
    <property type="evidence" value="ECO:0007669"/>
    <property type="project" value="UniProtKB-UniRule"/>
</dbReference>
<dbReference type="AlphaFoldDB" id="A0A518AKW5"/>